<dbReference type="EMBL" id="UZAN01054181">
    <property type="protein sequence ID" value="VDP90322.1"/>
    <property type="molecule type" value="Genomic_DNA"/>
</dbReference>
<dbReference type="AlphaFoldDB" id="A0A183B1G5"/>
<organism evidence="3">
    <name type="scientific">Echinostoma caproni</name>
    <dbReference type="NCBI Taxonomy" id="27848"/>
    <lineage>
        <taxon>Eukaryota</taxon>
        <taxon>Metazoa</taxon>
        <taxon>Spiralia</taxon>
        <taxon>Lophotrochozoa</taxon>
        <taxon>Platyhelminthes</taxon>
        <taxon>Trematoda</taxon>
        <taxon>Digenea</taxon>
        <taxon>Plagiorchiida</taxon>
        <taxon>Echinostomata</taxon>
        <taxon>Echinostomatoidea</taxon>
        <taxon>Echinostomatidae</taxon>
        <taxon>Echinostoma</taxon>
    </lineage>
</organism>
<accession>A0A183B1G5</accession>
<protein>
    <submittedName>
        <fullName evidence="3">Reverse transcriptase domain-containing protein</fullName>
    </submittedName>
</protein>
<evidence type="ECO:0000313" key="1">
    <source>
        <dbReference type="EMBL" id="VDP90322.1"/>
    </source>
</evidence>
<reference evidence="1 2" key="2">
    <citation type="submission" date="2018-11" db="EMBL/GenBank/DDBJ databases">
        <authorList>
            <consortium name="Pathogen Informatics"/>
        </authorList>
    </citation>
    <scope>NUCLEOTIDE SEQUENCE [LARGE SCALE GENOMIC DNA]</scope>
    <source>
        <strain evidence="1 2">Egypt</strain>
    </source>
</reference>
<name>A0A183B1G5_9TREM</name>
<gene>
    <name evidence="1" type="ORF">ECPE_LOCUS13050</name>
</gene>
<dbReference type="Proteomes" id="UP000272942">
    <property type="component" value="Unassembled WGS sequence"/>
</dbReference>
<reference evidence="3" key="1">
    <citation type="submission" date="2016-06" db="UniProtKB">
        <authorList>
            <consortium name="WormBaseParasite"/>
        </authorList>
    </citation>
    <scope>IDENTIFICATION</scope>
</reference>
<keyword evidence="2" id="KW-1185">Reference proteome</keyword>
<evidence type="ECO:0000313" key="2">
    <source>
        <dbReference type="Proteomes" id="UP000272942"/>
    </source>
</evidence>
<sequence length="107" mass="11928">MLTGYPNQIIGLNINAALTGIERGIMHTLLLVDYFTTSYEALSTPSVVAVKVMRSNFDYRISRWGKTSSCIPIEVQFLERGGRGIMSNLQHPEDEIPAYHPQEAGQT</sequence>
<proteinExistence type="predicted"/>
<dbReference type="WBParaSite" id="ECPE_0001308801-mRNA-1">
    <property type="protein sequence ID" value="ECPE_0001308801-mRNA-1"/>
    <property type="gene ID" value="ECPE_0001308801"/>
</dbReference>
<evidence type="ECO:0000313" key="3">
    <source>
        <dbReference type="WBParaSite" id="ECPE_0001308801-mRNA-1"/>
    </source>
</evidence>